<dbReference type="HOGENOM" id="CLU_1019980_0_0_1"/>
<protein>
    <submittedName>
        <fullName evidence="2">Expressed protein</fullName>
    </submittedName>
</protein>
<dbReference type="Proteomes" id="UP000007431">
    <property type="component" value="Unassembled WGS sequence"/>
</dbReference>
<name>D8PNW1_SCHCM</name>
<dbReference type="GeneID" id="9597434"/>
<dbReference type="RefSeq" id="XP_003036458.1">
    <property type="nucleotide sequence ID" value="XM_003036412.1"/>
</dbReference>
<evidence type="ECO:0000313" key="2">
    <source>
        <dbReference type="EMBL" id="EFJ01556.1"/>
    </source>
</evidence>
<dbReference type="VEuPathDB" id="FungiDB:SCHCODRAFT_02621309"/>
<keyword evidence="3" id="KW-1185">Reference proteome</keyword>
<sequence length="273" mass="30916">MSTRTFYPIAHHLSHRGSDAESHPCIAALLGQGPTREASETNLVEKKPVHVGEIHRQLSYAPLENPKVKYTFKQDAFDASGEIIGPGGRAVYHLEDEGREHKLHALKPYPLHITRVDGSRLASVHWGYVSDGTRLEPHAVWQTEGKIKYKGGIFDDNLTMTLPDGRQYRWEMDFTADPPRWQLRDMLDVVVAVYRMRSRRTPAVLELPPEELGLLEPCVMTIFYLEYISHGVTAKLRTSPVHQPQQQAPRRKRSMYGLKGGESQSTVVSELSL</sequence>
<proteinExistence type="predicted"/>
<evidence type="ECO:0000256" key="1">
    <source>
        <dbReference type="SAM" id="MobiDB-lite"/>
    </source>
</evidence>
<feature type="compositionally biased region" description="Polar residues" evidence="1">
    <location>
        <begin position="262"/>
        <end position="273"/>
    </location>
</feature>
<dbReference type="OrthoDB" id="2849442at2759"/>
<dbReference type="KEGG" id="scm:SCHCO_02621309"/>
<accession>D8PNW1</accession>
<evidence type="ECO:0000313" key="3">
    <source>
        <dbReference type="Proteomes" id="UP000007431"/>
    </source>
</evidence>
<organism evidence="3">
    <name type="scientific">Schizophyllum commune (strain H4-8 / FGSC 9210)</name>
    <name type="common">Split gill fungus</name>
    <dbReference type="NCBI Taxonomy" id="578458"/>
    <lineage>
        <taxon>Eukaryota</taxon>
        <taxon>Fungi</taxon>
        <taxon>Dikarya</taxon>
        <taxon>Basidiomycota</taxon>
        <taxon>Agaricomycotina</taxon>
        <taxon>Agaricomycetes</taxon>
        <taxon>Agaricomycetidae</taxon>
        <taxon>Agaricales</taxon>
        <taxon>Schizophyllaceae</taxon>
        <taxon>Schizophyllum</taxon>
    </lineage>
</organism>
<feature type="region of interest" description="Disordered" evidence="1">
    <location>
        <begin position="238"/>
        <end position="273"/>
    </location>
</feature>
<dbReference type="InParanoid" id="D8PNW1"/>
<gene>
    <name evidence="2" type="ORF">SCHCODRAFT_83743</name>
</gene>
<dbReference type="EMBL" id="GL377302">
    <property type="protein sequence ID" value="EFJ01556.1"/>
    <property type="molecule type" value="Genomic_DNA"/>
</dbReference>
<dbReference type="AlphaFoldDB" id="D8PNW1"/>
<reference evidence="2 3" key="1">
    <citation type="journal article" date="2010" name="Nat. Biotechnol.">
        <title>Genome sequence of the model mushroom Schizophyllum commune.</title>
        <authorList>
            <person name="Ohm R.A."/>
            <person name="de Jong J.F."/>
            <person name="Lugones L.G."/>
            <person name="Aerts A."/>
            <person name="Kothe E."/>
            <person name="Stajich J.E."/>
            <person name="de Vries R.P."/>
            <person name="Record E."/>
            <person name="Levasseur A."/>
            <person name="Baker S.E."/>
            <person name="Bartholomew K.A."/>
            <person name="Coutinho P.M."/>
            <person name="Erdmann S."/>
            <person name="Fowler T.J."/>
            <person name="Gathman A.C."/>
            <person name="Lombard V."/>
            <person name="Henrissat B."/>
            <person name="Knabe N."/>
            <person name="Kuees U."/>
            <person name="Lilly W.W."/>
            <person name="Lindquist E."/>
            <person name="Lucas S."/>
            <person name="Magnuson J.K."/>
            <person name="Piumi F."/>
            <person name="Raudaskoski M."/>
            <person name="Salamov A."/>
            <person name="Schmutz J."/>
            <person name="Schwarze F.W.M.R."/>
            <person name="vanKuyk P.A."/>
            <person name="Horton J.S."/>
            <person name="Grigoriev I.V."/>
            <person name="Woesten H.A.B."/>
        </authorList>
    </citation>
    <scope>NUCLEOTIDE SEQUENCE [LARGE SCALE GENOMIC DNA]</scope>
    <source>
        <strain evidence="3">H4-8 / FGSC 9210</strain>
    </source>
</reference>